<evidence type="ECO:0000313" key="2">
    <source>
        <dbReference type="Proteomes" id="UP000216857"/>
    </source>
</evidence>
<gene>
    <name evidence="1" type="ORF">CAL26_20760</name>
</gene>
<dbReference type="EMBL" id="NEVJ01000003">
    <property type="protein sequence ID" value="OZI19990.1"/>
    <property type="molecule type" value="Genomic_DNA"/>
</dbReference>
<dbReference type="Proteomes" id="UP000216857">
    <property type="component" value="Unassembled WGS sequence"/>
</dbReference>
<evidence type="ECO:0008006" key="3">
    <source>
        <dbReference type="Google" id="ProtNLM"/>
    </source>
</evidence>
<organism evidence="1 2">
    <name type="scientific">Bordetella genomosp. 9</name>
    <dbReference type="NCBI Taxonomy" id="1416803"/>
    <lineage>
        <taxon>Bacteria</taxon>
        <taxon>Pseudomonadati</taxon>
        <taxon>Pseudomonadota</taxon>
        <taxon>Betaproteobacteria</taxon>
        <taxon>Burkholderiales</taxon>
        <taxon>Alcaligenaceae</taxon>
        <taxon>Bordetella</taxon>
    </lineage>
</organism>
<evidence type="ECO:0000313" key="1">
    <source>
        <dbReference type="EMBL" id="OZI19990.1"/>
    </source>
</evidence>
<sequence>MLVQPVFYGSLTIFLATSGRVHLPAGRYGDPSYGIHLYRFPIIQALLALGWSAHPWWGLAAAAALTGSAAYLSWHLLERPLLARPVLFRTNLLLDGQGRCLHSARRSSSALDSVR</sequence>
<keyword evidence="2" id="KW-1185">Reference proteome</keyword>
<accession>A0A261R5X8</accession>
<comment type="caution">
    <text evidence="1">The sequence shown here is derived from an EMBL/GenBank/DDBJ whole genome shotgun (WGS) entry which is preliminary data.</text>
</comment>
<protein>
    <recommendedName>
        <fullName evidence="3">Acyltransferase 3 domain-containing protein</fullName>
    </recommendedName>
</protein>
<dbReference type="AlphaFoldDB" id="A0A261R5X8"/>
<name>A0A261R5X8_9BORD</name>
<reference evidence="1" key="1">
    <citation type="submission" date="2017-05" db="EMBL/GenBank/DDBJ databases">
        <title>Complete and WGS of Bordetella genogroups.</title>
        <authorList>
            <person name="Spilker T."/>
            <person name="Lipuma J."/>
        </authorList>
    </citation>
    <scope>NUCLEOTIDE SEQUENCE</scope>
    <source>
        <strain evidence="1">AU21707</strain>
    </source>
</reference>
<proteinExistence type="predicted"/>